<dbReference type="EMBL" id="CM000832">
    <property type="protein sequence ID" value="EET07926.1"/>
    <property type="molecule type" value="Genomic_DNA"/>
</dbReference>
<dbReference type="HOGENOM" id="CLU_3023168_0_0_4"/>
<proteinExistence type="predicted"/>
<dbReference type="Proteomes" id="UP000001812">
    <property type="component" value="Chromosome I"/>
</dbReference>
<reference evidence="1" key="1">
    <citation type="submission" date="2009-05" db="EMBL/GenBank/DDBJ databases">
        <authorList>
            <person name="Harkins D.M."/>
            <person name="DeShazer D."/>
            <person name="Woods D.E."/>
            <person name="Brinkac L.M."/>
            <person name="Brown K.A."/>
            <person name="Hung G.C."/>
            <person name="Tuanyok A."/>
            <person name="Zhang B."/>
            <person name="Nierman W.C."/>
        </authorList>
    </citation>
    <scope>NUCLEOTIDE SEQUENCE [LARGE SCALE GENOMIC DNA]</scope>
    <source>
        <strain evidence="1">1710a</strain>
    </source>
</reference>
<sequence length="55" mass="5888">MSFQDRPLRYRVDRHSFVVRSVGCADAARCASNGHAIVVGAILRGAFAPATRISG</sequence>
<name>A0A0E1W6L7_BURPE</name>
<protein>
    <submittedName>
        <fullName evidence="1">Uncharacterized protein</fullName>
    </submittedName>
</protein>
<evidence type="ECO:0000313" key="1">
    <source>
        <dbReference type="EMBL" id="EET07926.1"/>
    </source>
</evidence>
<dbReference type="AlphaFoldDB" id="A0A0E1W6L7"/>
<organism evidence="1">
    <name type="scientific">Burkholderia pseudomallei 1710a</name>
    <dbReference type="NCBI Taxonomy" id="320371"/>
    <lineage>
        <taxon>Bacteria</taxon>
        <taxon>Pseudomonadati</taxon>
        <taxon>Pseudomonadota</taxon>
        <taxon>Betaproteobacteria</taxon>
        <taxon>Burkholderiales</taxon>
        <taxon>Burkholderiaceae</taxon>
        <taxon>Burkholderia</taxon>
        <taxon>pseudomallei group</taxon>
    </lineage>
</organism>
<accession>A0A0E1W6L7</accession>
<gene>
    <name evidence="1" type="ORF">BURPS1710A_0301</name>
</gene>